<feature type="domain" description="ChsH2 C-terminal OB-fold" evidence="1">
    <location>
        <begin position="63"/>
        <end position="118"/>
    </location>
</feature>
<gene>
    <name evidence="2" type="ORF">GB864_03160</name>
</gene>
<accession>A0A6I4NSW8</accession>
<protein>
    <recommendedName>
        <fullName evidence="1">ChsH2 C-terminal OB-fold domain-containing protein</fullName>
    </recommendedName>
</protein>
<organism evidence="2 3">
    <name type="scientific">Agromyces seonyuensis</name>
    <dbReference type="NCBI Taxonomy" id="2662446"/>
    <lineage>
        <taxon>Bacteria</taxon>
        <taxon>Bacillati</taxon>
        <taxon>Actinomycetota</taxon>
        <taxon>Actinomycetes</taxon>
        <taxon>Micrococcales</taxon>
        <taxon>Microbacteriaceae</taxon>
        <taxon>Agromyces</taxon>
    </lineage>
</organism>
<comment type="caution">
    <text evidence="2">The sequence shown here is derived from an EMBL/GenBank/DDBJ whole genome shotgun (WGS) entry which is preliminary data.</text>
</comment>
<dbReference type="InterPro" id="IPR002878">
    <property type="entry name" value="ChsH2_C"/>
</dbReference>
<dbReference type="InterPro" id="IPR012340">
    <property type="entry name" value="NA-bd_OB-fold"/>
</dbReference>
<evidence type="ECO:0000259" key="1">
    <source>
        <dbReference type="Pfam" id="PF01796"/>
    </source>
</evidence>
<dbReference type="RefSeq" id="WP_160422901.1">
    <property type="nucleotide sequence ID" value="NZ_WSTA01000008.1"/>
</dbReference>
<dbReference type="Proteomes" id="UP000438182">
    <property type="component" value="Unassembled WGS sequence"/>
</dbReference>
<reference evidence="2 3" key="1">
    <citation type="submission" date="2019-12" db="EMBL/GenBank/DDBJ databases">
        <authorList>
            <person name="Kim Y.S."/>
        </authorList>
    </citation>
    <scope>NUCLEOTIDE SEQUENCE [LARGE SCALE GENOMIC DNA]</scope>
    <source>
        <strain evidence="2 3">MMS17-SY077</strain>
    </source>
</reference>
<sequence>MTAATATEVLVSSPVADLESDGLLGEFPEGPRLVGTTCDACGNTMIGTRIVCSDCVGTDVTRVALPTAGVLYTFTRLHVGAEGVRPLGYVDFDGDVRTLADLRETEDAPLMPGIRVALGVDGDAWWFAPEATDASIAPAATEATEASEEEK</sequence>
<evidence type="ECO:0000313" key="3">
    <source>
        <dbReference type="Proteomes" id="UP000438182"/>
    </source>
</evidence>
<dbReference type="AlphaFoldDB" id="A0A6I4NSW8"/>
<evidence type="ECO:0000313" key="2">
    <source>
        <dbReference type="EMBL" id="MWB97556.1"/>
    </source>
</evidence>
<dbReference type="EMBL" id="WSTA01000008">
    <property type="protein sequence ID" value="MWB97556.1"/>
    <property type="molecule type" value="Genomic_DNA"/>
</dbReference>
<dbReference type="SUPFAM" id="SSF50249">
    <property type="entry name" value="Nucleic acid-binding proteins"/>
    <property type="match status" value="1"/>
</dbReference>
<dbReference type="Pfam" id="PF01796">
    <property type="entry name" value="OB_ChsH2_C"/>
    <property type="match status" value="1"/>
</dbReference>
<proteinExistence type="predicted"/>
<keyword evidence="3" id="KW-1185">Reference proteome</keyword>
<name>A0A6I4NSW8_9MICO</name>